<reference evidence="1 2" key="1">
    <citation type="submission" date="2018-06" db="EMBL/GenBank/DDBJ databases">
        <authorList>
            <consortium name="Pathogen Informatics"/>
            <person name="Doyle S."/>
        </authorList>
    </citation>
    <scope>NUCLEOTIDE SEQUENCE [LARGE SCALE GENOMIC DNA]</scope>
    <source>
        <strain evidence="1 2">NCTC13296</strain>
    </source>
</reference>
<accession>A0A379LVT5</accession>
<organism evidence="1 2">
    <name type="scientific">Rhodococcus gordoniae</name>
    <dbReference type="NCBI Taxonomy" id="223392"/>
    <lineage>
        <taxon>Bacteria</taxon>
        <taxon>Bacillati</taxon>
        <taxon>Actinomycetota</taxon>
        <taxon>Actinomycetes</taxon>
        <taxon>Mycobacteriales</taxon>
        <taxon>Nocardiaceae</taxon>
        <taxon>Rhodococcus</taxon>
    </lineage>
</organism>
<dbReference type="Pfam" id="PF09954">
    <property type="entry name" value="DUF2188"/>
    <property type="match status" value="1"/>
</dbReference>
<protein>
    <recommendedName>
        <fullName evidence="3">DUF2188 domain-containing protein</fullName>
    </recommendedName>
</protein>
<evidence type="ECO:0000313" key="1">
    <source>
        <dbReference type="EMBL" id="SUE14170.1"/>
    </source>
</evidence>
<dbReference type="InterPro" id="IPR018691">
    <property type="entry name" value="DUF2188"/>
</dbReference>
<dbReference type="AlphaFoldDB" id="A0A379LVT5"/>
<dbReference type="Proteomes" id="UP000254569">
    <property type="component" value="Unassembled WGS sequence"/>
</dbReference>
<dbReference type="OrthoDB" id="5194813at2"/>
<dbReference type="EMBL" id="UGVI01000001">
    <property type="protein sequence ID" value="SUE14170.1"/>
    <property type="molecule type" value="Genomic_DNA"/>
</dbReference>
<sequence>MPAGDIETFHQDGSWHNRIEGSSELLGTYTTREEAVAAGRDEARRRKVEHLVHNLDGSIGERNTYGHDPRDIPG</sequence>
<gene>
    <name evidence="1" type="ORF">NCTC13296_01003</name>
</gene>
<evidence type="ECO:0000313" key="2">
    <source>
        <dbReference type="Proteomes" id="UP000254569"/>
    </source>
</evidence>
<evidence type="ECO:0008006" key="3">
    <source>
        <dbReference type="Google" id="ProtNLM"/>
    </source>
</evidence>
<name>A0A379LVT5_9NOCA</name>
<proteinExistence type="predicted"/>
<dbReference type="RefSeq" id="WP_115311459.1">
    <property type="nucleotide sequence ID" value="NZ_UGVI01000001.1"/>
</dbReference>
<keyword evidence="2" id="KW-1185">Reference proteome</keyword>